<proteinExistence type="inferred from homology"/>
<dbReference type="PANTHER" id="PTHR43727:SF2">
    <property type="entry name" value="GROUP IV DECARBOXYLASE"/>
    <property type="match status" value="1"/>
</dbReference>
<dbReference type="InterPro" id="IPR022644">
    <property type="entry name" value="De-COase2_N"/>
</dbReference>
<name>A0ABX9KDR4_9FUSO</name>
<keyword evidence="2 5" id="KW-0210">Decarboxylase</keyword>
<feature type="binding site" evidence="5">
    <location>
        <position position="387"/>
    </location>
    <ligand>
        <name>pyridoxal 5'-phosphate</name>
        <dbReference type="ChEBI" id="CHEBI:597326"/>
    </ligand>
</feature>
<keyword evidence="5 7" id="KW-0457">Lysine biosynthesis</keyword>
<feature type="binding site" evidence="5">
    <location>
        <position position="387"/>
    </location>
    <ligand>
        <name>substrate</name>
    </ligand>
</feature>
<accession>A0ABX9KDR4</accession>
<evidence type="ECO:0000256" key="6">
    <source>
        <dbReference type="NCBIfam" id="TIGR01048"/>
    </source>
</evidence>
<comment type="catalytic activity">
    <reaction evidence="5 7">
        <text>meso-2,6-diaminopimelate + H(+) = L-lysine + CO2</text>
        <dbReference type="Rhea" id="RHEA:15101"/>
        <dbReference type="ChEBI" id="CHEBI:15378"/>
        <dbReference type="ChEBI" id="CHEBI:16526"/>
        <dbReference type="ChEBI" id="CHEBI:32551"/>
        <dbReference type="ChEBI" id="CHEBI:57791"/>
        <dbReference type="EC" id="4.1.1.20"/>
    </reaction>
</comment>
<feature type="binding site" evidence="5">
    <location>
        <position position="245"/>
    </location>
    <ligand>
        <name>pyridoxal 5'-phosphate</name>
        <dbReference type="ChEBI" id="CHEBI:597326"/>
    </ligand>
</feature>
<dbReference type="Pfam" id="PF02784">
    <property type="entry name" value="Orn_Arg_deC_N"/>
    <property type="match status" value="1"/>
</dbReference>
<dbReference type="SUPFAM" id="SSF50621">
    <property type="entry name" value="Alanine racemase C-terminal domain-like"/>
    <property type="match status" value="1"/>
</dbReference>
<evidence type="ECO:0000256" key="4">
    <source>
        <dbReference type="ARBA" id="ARBA00023239"/>
    </source>
</evidence>
<dbReference type="InterPro" id="IPR000183">
    <property type="entry name" value="Orn/DAP/Arg_de-COase"/>
</dbReference>
<reference evidence="10 11" key="1">
    <citation type="submission" date="2018-08" db="EMBL/GenBank/DDBJ databases">
        <title>Draft genome sequence of Psychrilyobacter sp. strain SD5 isolated from Black Sea water.</title>
        <authorList>
            <person name="Yadav S."/>
            <person name="Villanueva L."/>
            <person name="Damste J.S.S."/>
        </authorList>
    </citation>
    <scope>NUCLEOTIDE SEQUENCE [LARGE SCALE GENOMIC DNA]</scope>
    <source>
        <strain evidence="10 11">SD5</strain>
    </source>
</reference>
<keyword evidence="5" id="KW-0028">Amino-acid biosynthesis</keyword>
<organism evidence="10 11">
    <name type="scientific">Psychrilyobacter piezotolerans</name>
    <dbReference type="NCBI Taxonomy" id="2293438"/>
    <lineage>
        <taxon>Bacteria</taxon>
        <taxon>Fusobacteriati</taxon>
        <taxon>Fusobacteriota</taxon>
        <taxon>Fusobacteriia</taxon>
        <taxon>Fusobacteriales</taxon>
        <taxon>Fusobacteriaceae</taxon>
        <taxon>Psychrilyobacter</taxon>
    </lineage>
</organism>
<dbReference type="InterPro" id="IPR009006">
    <property type="entry name" value="Ala_racemase/Decarboxylase_C"/>
</dbReference>
<comment type="cofactor">
    <cofactor evidence="1 5 7">
        <name>pyridoxal 5'-phosphate</name>
        <dbReference type="ChEBI" id="CHEBI:597326"/>
    </cofactor>
</comment>
<comment type="pathway">
    <text evidence="5 7">Amino-acid biosynthesis; L-lysine biosynthesis via DAP pathway; L-lysine from DL-2,6-diaminopimelate: step 1/1.</text>
</comment>
<evidence type="ECO:0000256" key="1">
    <source>
        <dbReference type="ARBA" id="ARBA00001933"/>
    </source>
</evidence>
<sequence>MFGTQKINENGILEIGGVSVKKLREEYGTPLYVIDKNYIVEKAGLIKESFKSGIFKTEVAYASKAFLTVGMCKIVEELGLCLDVVSGGEIYTALKADFPMERAHFHGNSKSIEELEMAVEYGVGTIIVDNHLEFELLEDICEKKQVKTNAILRVNPGIDAHTHEYIQTSKFDSKFGESIFMEETKELIRKIHGSEWIKFEGLHAHIGSQIFDVTSFLKEAEVMTEYIKGLVEEGIGVETLNLGGGYGIYYSEGDEPIDLELCLKEQVRIIEKINEECNLGIKKLQIEPGRSLIANAGTTLYTVQGLKTTYSGKNYYFIDGGMTDNIRPALYQAVYSGTIGNRCLEAKENLVTVAGKCCESGDLIMKDTKLQRAELGDVLCVFGTGAYNYSMASNYNKIPRSAVVMVEDGESALMVKRESYEDLIRNDVY</sequence>
<feature type="modified residue" description="N6-(pyridoxal phosphate)lysine" evidence="5">
    <location>
        <position position="64"/>
    </location>
</feature>
<feature type="binding site" evidence="5">
    <location>
        <begin position="287"/>
        <end position="290"/>
    </location>
    <ligand>
        <name>pyridoxal 5'-phosphate</name>
        <dbReference type="ChEBI" id="CHEBI:597326"/>
    </ligand>
</feature>
<dbReference type="InterPro" id="IPR029066">
    <property type="entry name" value="PLP-binding_barrel"/>
</dbReference>
<dbReference type="CDD" id="cd06828">
    <property type="entry name" value="PLPDE_III_DapDC"/>
    <property type="match status" value="1"/>
</dbReference>
<evidence type="ECO:0000313" key="11">
    <source>
        <dbReference type="Proteomes" id="UP000263486"/>
    </source>
</evidence>
<feature type="binding site" evidence="5">
    <location>
        <position position="290"/>
    </location>
    <ligand>
        <name>substrate</name>
    </ligand>
</feature>
<dbReference type="GO" id="GO:0008836">
    <property type="term" value="F:diaminopimelate decarboxylase activity"/>
    <property type="evidence" value="ECO:0007669"/>
    <property type="project" value="UniProtKB-EC"/>
</dbReference>
<keyword evidence="4 5" id="KW-0456">Lyase</keyword>
<dbReference type="NCBIfam" id="TIGR01048">
    <property type="entry name" value="lysA"/>
    <property type="match status" value="1"/>
</dbReference>
<dbReference type="Proteomes" id="UP000263486">
    <property type="component" value="Unassembled WGS sequence"/>
</dbReference>
<dbReference type="Pfam" id="PF00278">
    <property type="entry name" value="Orn_DAP_Arg_deC"/>
    <property type="match status" value="1"/>
</dbReference>
<comment type="similarity">
    <text evidence="5">Belongs to the Orn/Lys/Arg decarboxylase class-II family. LysA subfamily.</text>
</comment>
<dbReference type="SUPFAM" id="SSF51419">
    <property type="entry name" value="PLP-binding barrel"/>
    <property type="match status" value="1"/>
</dbReference>
<protein>
    <recommendedName>
        <fullName evidence="5 6">Diaminopimelate decarboxylase</fullName>
        <shortName evidence="5">DAP decarboxylase</shortName>
        <shortName evidence="5">DAPDC</shortName>
        <ecNumber evidence="5 6">4.1.1.20</ecNumber>
    </recommendedName>
</protein>
<dbReference type="Gene3D" id="2.40.37.10">
    <property type="entry name" value="Lyase, Ornithine Decarboxylase, Chain A, domain 1"/>
    <property type="match status" value="1"/>
</dbReference>
<dbReference type="PRINTS" id="PR01179">
    <property type="entry name" value="ODADCRBXLASE"/>
</dbReference>
<dbReference type="EMBL" id="QUAJ01000035">
    <property type="protein sequence ID" value="REI39682.1"/>
    <property type="molecule type" value="Genomic_DNA"/>
</dbReference>
<dbReference type="RefSeq" id="WP_114643477.1">
    <property type="nucleotide sequence ID" value="NZ_JAACIO010000034.1"/>
</dbReference>
<dbReference type="PANTHER" id="PTHR43727">
    <property type="entry name" value="DIAMINOPIMELATE DECARBOXYLASE"/>
    <property type="match status" value="1"/>
</dbReference>
<keyword evidence="3 5" id="KW-0663">Pyridoxal phosphate</keyword>
<feature type="domain" description="Orn/DAP/Arg decarboxylase 2 C-terminal" evidence="8">
    <location>
        <begin position="32"/>
        <end position="385"/>
    </location>
</feature>
<dbReference type="Gene3D" id="3.20.20.10">
    <property type="entry name" value="Alanine racemase"/>
    <property type="match status" value="1"/>
</dbReference>
<comment type="function">
    <text evidence="5">Specifically catalyzes the decarboxylation of meso-diaminopimelate (meso-DAP) to L-lysine.</text>
</comment>
<evidence type="ECO:0000256" key="2">
    <source>
        <dbReference type="ARBA" id="ARBA00022793"/>
    </source>
</evidence>
<dbReference type="PRINTS" id="PR01181">
    <property type="entry name" value="DAPDCRBXLASE"/>
</dbReference>
<comment type="caution">
    <text evidence="10">The sequence shown here is derived from an EMBL/GenBank/DDBJ whole genome shotgun (WGS) entry which is preliminary data.</text>
</comment>
<feature type="binding site" evidence="5">
    <location>
        <position position="359"/>
    </location>
    <ligand>
        <name>substrate</name>
    </ligand>
</feature>
<comment type="subunit">
    <text evidence="5">Homodimer.</text>
</comment>
<evidence type="ECO:0000259" key="9">
    <source>
        <dbReference type="Pfam" id="PF02784"/>
    </source>
</evidence>
<dbReference type="HAMAP" id="MF_02120">
    <property type="entry name" value="LysA"/>
    <property type="match status" value="1"/>
</dbReference>
<gene>
    <name evidence="5 10" type="primary">lysA</name>
    <name evidence="10" type="ORF">DYH56_13875</name>
</gene>
<dbReference type="PROSITE" id="PS00879">
    <property type="entry name" value="ODR_DC_2_2"/>
    <property type="match status" value="1"/>
</dbReference>
<feature type="binding site" evidence="5">
    <location>
        <position position="331"/>
    </location>
    <ligand>
        <name>substrate</name>
    </ligand>
</feature>
<evidence type="ECO:0000256" key="5">
    <source>
        <dbReference type="HAMAP-Rule" id="MF_02120"/>
    </source>
</evidence>
<feature type="domain" description="Orn/DAP/Arg decarboxylase 2 N-terminal" evidence="9">
    <location>
        <begin position="39"/>
        <end position="294"/>
    </location>
</feature>
<evidence type="ECO:0000256" key="3">
    <source>
        <dbReference type="ARBA" id="ARBA00022898"/>
    </source>
</evidence>
<dbReference type="InterPro" id="IPR022657">
    <property type="entry name" value="De-COase2_CS"/>
</dbReference>
<dbReference type="EC" id="4.1.1.20" evidence="5 6"/>
<evidence type="ECO:0000313" key="10">
    <source>
        <dbReference type="EMBL" id="REI39682.1"/>
    </source>
</evidence>
<feature type="binding site" evidence="5">
    <location>
        <position position="327"/>
    </location>
    <ligand>
        <name>substrate</name>
    </ligand>
</feature>
<evidence type="ECO:0000256" key="7">
    <source>
        <dbReference type="RuleBase" id="RU003738"/>
    </source>
</evidence>
<dbReference type="InterPro" id="IPR022643">
    <property type="entry name" value="De-COase2_C"/>
</dbReference>
<keyword evidence="11" id="KW-1185">Reference proteome</keyword>
<evidence type="ECO:0000259" key="8">
    <source>
        <dbReference type="Pfam" id="PF00278"/>
    </source>
</evidence>
<dbReference type="InterPro" id="IPR002986">
    <property type="entry name" value="DAP_deCOOHase_LysA"/>
</dbReference>